<organism evidence="3 4">
    <name type="scientific">Limnobaculum allomyrinae</name>
    <dbReference type="NCBI Taxonomy" id="2791986"/>
    <lineage>
        <taxon>Bacteria</taxon>
        <taxon>Pseudomonadati</taxon>
        <taxon>Pseudomonadota</taxon>
        <taxon>Gammaproteobacteria</taxon>
        <taxon>Enterobacterales</taxon>
        <taxon>Budviciaceae</taxon>
        <taxon>Limnobaculum</taxon>
    </lineage>
</organism>
<keyword evidence="4" id="KW-1185">Reference proteome</keyword>
<feature type="domain" description="DUF305" evidence="2">
    <location>
        <begin position="40"/>
        <end position="120"/>
    </location>
</feature>
<dbReference type="Proteomes" id="UP001296921">
    <property type="component" value="Unassembled WGS sequence"/>
</dbReference>
<dbReference type="RefSeq" id="WP_218465283.1">
    <property type="nucleotide sequence ID" value="NZ_JADRCR010000001.1"/>
</dbReference>
<evidence type="ECO:0000313" key="3">
    <source>
        <dbReference type="EMBL" id="MBK5142949.1"/>
    </source>
</evidence>
<dbReference type="PANTHER" id="PTHR36933:SF1">
    <property type="entry name" value="SLL0788 PROTEIN"/>
    <property type="match status" value="1"/>
</dbReference>
<proteinExistence type="predicted"/>
<comment type="caution">
    <text evidence="3">The sequence shown here is derived from an EMBL/GenBank/DDBJ whole genome shotgun (WGS) entry which is preliminary data.</text>
</comment>
<protein>
    <submittedName>
        <fullName evidence="3">DUF305 domain-containing protein</fullName>
    </submittedName>
</protein>
<dbReference type="Pfam" id="PF03713">
    <property type="entry name" value="DUF305"/>
    <property type="match status" value="1"/>
</dbReference>
<keyword evidence="1" id="KW-0732">Signal</keyword>
<gene>
    <name evidence="3" type="ORF">I2494_04320</name>
</gene>
<dbReference type="PANTHER" id="PTHR36933">
    <property type="entry name" value="SLL0788 PROTEIN"/>
    <property type="match status" value="1"/>
</dbReference>
<dbReference type="EMBL" id="JADRCR010000001">
    <property type="protein sequence ID" value="MBK5142949.1"/>
    <property type="molecule type" value="Genomic_DNA"/>
</dbReference>
<accession>A0ABS1IMH2</accession>
<feature type="chain" id="PRO_5045560004" evidence="1">
    <location>
        <begin position="21"/>
        <end position="128"/>
    </location>
</feature>
<evidence type="ECO:0000256" key="1">
    <source>
        <dbReference type="SAM" id="SignalP"/>
    </source>
</evidence>
<dbReference type="InterPro" id="IPR005183">
    <property type="entry name" value="DUF305_CopM-like"/>
</dbReference>
<feature type="signal peptide" evidence="1">
    <location>
        <begin position="1"/>
        <end position="20"/>
    </location>
</feature>
<evidence type="ECO:0000259" key="2">
    <source>
        <dbReference type="Pfam" id="PF03713"/>
    </source>
</evidence>
<reference evidence="3 4" key="1">
    <citation type="submission" date="2020-11" db="EMBL/GenBank/DDBJ databases">
        <title>Insectihabitans protaetiae gen. nov. sp. nov. and Insectihabitans allomyrinae sp. nov., isolated from larvae of Protaetia brevitarsis seulensis and Allomyrina dichotoma, respectively.</title>
        <authorList>
            <person name="Lee S.D."/>
            <person name="Byeon Y.-S."/>
            <person name="Kim S.-M."/>
            <person name="Yang H.L."/>
            <person name="Kim I.S."/>
        </authorList>
    </citation>
    <scope>NUCLEOTIDE SEQUENCE [LARGE SCALE GENOMIC DNA]</scope>
    <source>
        <strain evidence="3 4">BWR-B9</strain>
    </source>
</reference>
<sequence>MKKSILVSLLLFFIWGAVIAAEPVSHSVHQQTSAAIDGSLTPAGKEYAAAMSMMHEPMMAAVREPDPDVAFVKGMIPHHQGAIEMARIELKYGKDPEIRKLAEAVINAQEEEINMMNRWLAEHNKSVK</sequence>
<evidence type="ECO:0000313" key="4">
    <source>
        <dbReference type="Proteomes" id="UP001296921"/>
    </source>
</evidence>
<name>A0ABS1IMH2_9GAMM</name>